<keyword evidence="5 13" id="KW-0637">Prenyltransferase</keyword>
<dbReference type="GO" id="GO:0005965">
    <property type="term" value="C:protein farnesyltransferase complex"/>
    <property type="evidence" value="ECO:0007669"/>
    <property type="project" value="UniProtKB-UniRule"/>
</dbReference>
<evidence type="ECO:0000256" key="10">
    <source>
        <dbReference type="ARBA" id="ARBA00023098"/>
    </source>
</evidence>
<dbReference type="Proteomes" id="UP000247702">
    <property type="component" value="Unassembled WGS sequence"/>
</dbReference>
<dbReference type="GO" id="GO:0004660">
    <property type="term" value="F:protein farnesyltransferase activity"/>
    <property type="evidence" value="ECO:0007669"/>
    <property type="project" value="UniProtKB-UniRule"/>
</dbReference>
<comment type="catalytic activity">
    <reaction evidence="13">
        <text>L-cysteinyl-[protein] + (2E,6E)-farnesyl diphosphate = S-(2E,6E)-farnesyl-L-cysteinyl-[protein] + diphosphate</text>
        <dbReference type="Rhea" id="RHEA:13345"/>
        <dbReference type="Rhea" id="RHEA-COMP:10131"/>
        <dbReference type="Rhea" id="RHEA-COMP:11535"/>
        <dbReference type="ChEBI" id="CHEBI:29950"/>
        <dbReference type="ChEBI" id="CHEBI:33019"/>
        <dbReference type="ChEBI" id="CHEBI:86019"/>
        <dbReference type="ChEBI" id="CHEBI:175763"/>
    </reaction>
</comment>
<comment type="subunit">
    <text evidence="13">Heterodimer of an alpha and a beta subunit.</text>
</comment>
<dbReference type="InterPro" id="IPR008930">
    <property type="entry name" value="Terpenoid_cyclase/PrenylTrfase"/>
</dbReference>
<comment type="function">
    <text evidence="13">Catalyzes the transfer of a farnesyl moiety from farnesyl diphosphate to a cysteine at the fourth position from the C-terminus of several proteins. The beta subunit is responsible for peptide-binding.</text>
</comment>
<keyword evidence="16" id="KW-1185">Reference proteome</keyword>
<dbReference type="SUPFAM" id="SSF48239">
    <property type="entry name" value="Terpenoid cyclases/Protein prenyltransferases"/>
    <property type="match status" value="1"/>
</dbReference>
<dbReference type="Gene3D" id="1.50.10.20">
    <property type="match status" value="1"/>
</dbReference>
<comment type="cofactor">
    <cofactor evidence="13">
        <name>Zn(2+)</name>
        <dbReference type="ChEBI" id="CHEBI:29105"/>
    </cofactor>
    <text evidence="13">Binds 1 zinc ion per subunit.</text>
</comment>
<evidence type="ECO:0000256" key="12">
    <source>
        <dbReference type="ARBA" id="ARBA00064192"/>
    </source>
</evidence>
<evidence type="ECO:0000256" key="7">
    <source>
        <dbReference type="ARBA" id="ARBA00022723"/>
    </source>
</evidence>
<dbReference type="Pfam" id="PF00432">
    <property type="entry name" value="Prenyltrans"/>
    <property type="match status" value="1"/>
</dbReference>
<dbReference type="EMBL" id="BEXD01001313">
    <property type="protein sequence ID" value="GBB93472.1"/>
    <property type="molecule type" value="Genomic_DNA"/>
</dbReference>
<evidence type="ECO:0000256" key="1">
    <source>
        <dbReference type="ARBA" id="ARBA00010497"/>
    </source>
</evidence>
<protein>
    <recommendedName>
        <fullName evidence="3 13">Protein farnesyltransferase subunit beta</fullName>
        <shortName evidence="13">FTase-beta</shortName>
        <ecNumber evidence="2 13">2.5.1.58</ecNumber>
    </recommendedName>
</protein>
<dbReference type="PANTHER" id="PTHR11774:SF6">
    <property type="entry name" value="PROTEIN FARNESYLTRANSFERASE SUBUNIT BETA"/>
    <property type="match status" value="1"/>
</dbReference>
<keyword evidence="9 13" id="KW-0862">Zinc</keyword>
<comment type="subunit">
    <text evidence="12">Heterodimer of FNTA and FNTB.</text>
</comment>
<dbReference type="AlphaFoldDB" id="A0A2Z6QY22"/>
<organism evidence="15 16">
    <name type="scientific">Rhizophagus clarus</name>
    <dbReference type="NCBI Taxonomy" id="94130"/>
    <lineage>
        <taxon>Eukaryota</taxon>
        <taxon>Fungi</taxon>
        <taxon>Fungi incertae sedis</taxon>
        <taxon>Mucoromycota</taxon>
        <taxon>Glomeromycotina</taxon>
        <taxon>Glomeromycetes</taxon>
        <taxon>Glomerales</taxon>
        <taxon>Glomeraceae</taxon>
        <taxon>Rhizophagus</taxon>
    </lineage>
</organism>
<evidence type="ECO:0000256" key="6">
    <source>
        <dbReference type="ARBA" id="ARBA00022679"/>
    </source>
</evidence>
<dbReference type="GO" id="GO:0006629">
    <property type="term" value="P:lipid metabolic process"/>
    <property type="evidence" value="ECO:0007669"/>
    <property type="project" value="UniProtKB-KW"/>
</dbReference>
<comment type="similarity">
    <text evidence="1 13">Belongs to the protein prenyltransferase subunit beta family.</text>
</comment>
<evidence type="ECO:0000256" key="4">
    <source>
        <dbReference type="ARBA" id="ARBA00022553"/>
    </source>
</evidence>
<reference evidence="15 16" key="1">
    <citation type="submission" date="2017-11" db="EMBL/GenBank/DDBJ databases">
        <title>The genome of Rhizophagus clarus HR1 reveals common genetic basis of auxotrophy among arbuscular mycorrhizal fungi.</title>
        <authorList>
            <person name="Kobayashi Y."/>
        </authorList>
    </citation>
    <scope>NUCLEOTIDE SEQUENCE [LARGE SCALE GENOMIC DNA]</scope>
    <source>
        <strain evidence="15 16">HR1</strain>
    </source>
</reference>
<keyword evidence="4" id="KW-0597">Phosphoprotein</keyword>
<dbReference type="PANTHER" id="PTHR11774">
    <property type="entry name" value="GERANYLGERANYL TRANSFERASE TYPE BETA SUBUNIT"/>
    <property type="match status" value="1"/>
</dbReference>
<evidence type="ECO:0000256" key="8">
    <source>
        <dbReference type="ARBA" id="ARBA00022737"/>
    </source>
</evidence>
<dbReference type="GO" id="GO:0008270">
    <property type="term" value="F:zinc ion binding"/>
    <property type="evidence" value="ECO:0007669"/>
    <property type="project" value="UniProtKB-UniRule"/>
</dbReference>
<keyword evidence="8" id="KW-0677">Repeat</keyword>
<feature type="domain" description="Prenyltransferase alpha-alpha toroid" evidence="14">
    <location>
        <begin position="136"/>
        <end position="497"/>
    </location>
</feature>
<keyword evidence="10" id="KW-0443">Lipid metabolism</keyword>
<evidence type="ECO:0000256" key="11">
    <source>
        <dbReference type="ARBA" id="ARBA00055850"/>
    </source>
</evidence>
<keyword evidence="6 13" id="KW-0808">Transferase</keyword>
<comment type="function">
    <text evidence="11">Essential subunit of the farnesyltransferase complex. Catalyzes the transfer of a farnesyl moiety from farnesyl diphosphate to a cysteine at the fourth position from the C-terminus of several proteins having the C-terminal sequence Cys-aliphatic-aliphatic-X.</text>
</comment>
<dbReference type="EC" id="2.5.1.58" evidence="2 13"/>
<sequence>MVNFLILAKSHNASQKSRGVEIFWCYWGKSGNRKMIGSDNPTPDKFSNIIRYHVMFYNVEITWYRINHLFDTLRPNNYYFFSNAMGILSGSRNLVELFTNTDAFPTESSKAQTDTEVSVCELYKAARDKNINTIKLNRESHIKYVKDGLKRLPSYLVALDASKPWLCYWMLHSLDILGDELSQDLVEKGISTISKLQNPTGGFGGGPGQISHAAVTYAAINALAIIGTKEAYDIIDREALYKWFLKLKKEDGSFVMHEGGEVDVRGAYCVLSAATLTNLVTPELTAGTAEWIKRCQNYDGGIGGEPGIEGHGGYAFCGLAAMEIMGKTDLLDIPLLLHWATSLQMQLEGGFQGRPNKLVDGCYSFWVGGLFPLLEAIMTRNNFEKDVEQRNFEVSQYIAQSLFDREALQEYILIACQSPKGGLIDKPKRSADNYHTCYCLSGLSTAQHHVVYDFEKAKEKGLDSGARSLLWKDEITNRIVLGNPNNLINPTHPIHNIALPKVRKMIEHFYGKRDF</sequence>
<evidence type="ECO:0000259" key="14">
    <source>
        <dbReference type="Pfam" id="PF00432"/>
    </source>
</evidence>
<evidence type="ECO:0000256" key="9">
    <source>
        <dbReference type="ARBA" id="ARBA00022833"/>
    </source>
</evidence>
<evidence type="ECO:0000313" key="15">
    <source>
        <dbReference type="EMBL" id="GBB93472.1"/>
    </source>
</evidence>
<dbReference type="InterPro" id="IPR026872">
    <property type="entry name" value="FTB"/>
</dbReference>
<dbReference type="FunFam" id="1.50.10.20:FF:000007">
    <property type="entry name" value="Protein farnesyltransferase subunit beta"/>
    <property type="match status" value="1"/>
</dbReference>
<evidence type="ECO:0000256" key="3">
    <source>
        <dbReference type="ARBA" id="ARBA00015798"/>
    </source>
</evidence>
<evidence type="ECO:0000256" key="13">
    <source>
        <dbReference type="RuleBase" id="RU365056"/>
    </source>
</evidence>
<dbReference type="InterPro" id="IPR001330">
    <property type="entry name" value="Prenyltrans"/>
</dbReference>
<dbReference type="InterPro" id="IPR045089">
    <property type="entry name" value="PGGT1B-like"/>
</dbReference>
<keyword evidence="7 13" id="KW-0479">Metal-binding</keyword>
<evidence type="ECO:0000313" key="16">
    <source>
        <dbReference type="Proteomes" id="UP000247702"/>
    </source>
</evidence>
<dbReference type="CDD" id="cd02893">
    <property type="entry name" value="FTase"/>
    <property type="match status" value="1"/>
</dbReference>
<accession>A0A2Z6QY22</accession>
<proteinExistence type="inferred from homology"/>
<dbReference type="GO" id="GO:0097354">
    <property type="term" value="P:prenylation"/>
    <property type="evidence" value="ECO:0007669"/>
    <property type="project" value="UniProtKB-UniRule"/>
</dbReference>
<dbReference type="STRING" id="94130.A0A2Z6QY22"/>
<evidence type="ECO:0000256" key="5">
    <source>
        <dbReference type="ARBA" id="ARBA00022602"/>
    </source>
</evidence>
<name>A0A2Z6QY22_9GLOM</name>
<evidence type="ECO:0000256" key="2">
    <source>
        <dbReference type="ARBA" id="ARBA00012702"/>
    </source>
</evidence>
<gene>
    <name evidence="15" type="ORF">RclHR1_02180014</name>
</gene>
<comment type="caution">
    <text evidence="15">The sequence shown here is derived from an EMBL/GenBank/DDBJ whole genome shotgun (WGS) entry which is preliminary data.</text>
</comment>